<keyword evidence="2" id="KW-1185">Reference proteome</keyword>
<proteinExistence type="predicted"/>
<accession>A0A4Y2G9W9</accession>
<reference evidence="1 2" key="1">
    <citation type="journal article" date="2019" name="Sci. Rep.">
        <title>Orb-weaving spider Araneus ventricosus genome elucidates the spidroin gene catalogue.</title>
        <authorList>
            <person name="Kono N."/>
            <person name="Nakamura H."/>
            <person name="Ohtoshi R."/>
            <person name="Moran D.A.P."/>
            <person name="Shinohara A."/>
            <person name="Yoshida Y."/>
            <person name="Fujiwara M."/>
            <person name="Mori M."/>
            <person name="Tomita M."/>
            <person name="Arakawa K."/>
        </authorList>
    </citation>
    <scope>NUCLEOTIDE SEQUENCE [LARGE SCALE GENOMIC DNA]</scope>
</reference>
<evidence type="ECO:0000313" key="1">
    <source>
        <dbReference type="EMBL" id="GBM50470.1"/>
    </source>
</evidence>
<dbReference type="EMBL" id="BGPR01001300">
    <property type="protein sequence ID" value="GBM50470.1"/>
    <property type="molecule type" value="Genomic_DNA"/>
</dbReference>
<protein>
    <submittedName>
        <fullName evidence="1">Uncharacterized protein</fullName>
    </submittedName>
</protein>
<dbReference type="AlphaFoldDB" id="A0A4Y2G9W9"/>
<gene>
    <name evidence="1" type="ORF">AVEN_203062_1</name>
</gene>
<evidence type="ECO:0000313" key="2">
    <source>
        <dbReference type="Proteomes" id="UP000499080"/>
    </source>
</evidence>
<name>A0A4Y2G9W9_ARAVE</name>
<dbReference type="Proteomes" id="UP000499080">
    <property type="component" value="Unassembled WGS sequence"/>
</dbReference>
<sequence length="189" mass="21316">MRCAEEWRQIRLSSQSPPKLQWCSARVQNAYMLPGLAVSFEITVTLEFISKVTGWRASSKPKSTEDPSSCFFTNFRKDEKPVLEIIVERTVAFQPHRRASTGKQVPSLSCGRTRDFLCPALWEIAGGCSPPLWVKDRVAINCKGLLLLAFVTFNKRFRTGHNSRGGGEQSISILQCNKRRKGPASRRLD</sequence>
<comment type="caution">
    <text evidence="1">The sequence shown here is derived from an EMBL/GenBank/DDBJ whole genome shotgun (WGS) entry which is preliminary data.</text>
</comment>
<organism evidence="1 2">
    <name type="scientific">Araneus ventricosus</name>
    <name type="common">Orbweaver spider</name>
    <name type="synonym">Epeira ventricosa</name>
    <dbReference type="NCBI Taxonomy" id="182803"/>
    <lineage>
        <taxon>Eukaryota</taxon>
        <taxon>Metazoa</taxon>
        <taxon>Ecdysozoa</taxon>
        <taxon>Arthropoda</taxon>
        <taxon>Chelicerata</taxon>
        <taxon>Arachnida</taxon>
        <taxon>Araneae</taxon>
        <taxon>Araneomorphae</taxon>
        <taxon>Entelegynae</taxon>
        <taxon>Araneoidea</taxon>
        <taxon>Araneidae</taxon>
        <taxon>Araneus</taxon>
    </lineage>
</organism>